<accession>A0A7G2JYS2</accession>
<dbReference type="SMART" id="SM00388">
    <property type="entry name" value="HisKA"/>
    <property type="match status" value="1"/>
</dbReference>
<keyword evidence="4" id="KW-0418">Kinase</keyword>
<evidence type="ECO:0000313" key="7">
    <source>
        <dbReference type="EMBL" id="EFA28444.1"/>
    </source>
</evidence>
<dbReference type="Gene3D" id="1.10.287.130">
    <property type="match status" value="1"/>
</dbReference>
<name>A0A7G2JYS2_HAEIF</name>
<feature type="domain" description="Signal transduction histidine kinase dimerisation/phosphoacceptor" evidence="6">
    <location>
        <begin position="19"/>
        <end position="84"/>
    </location>
</feature>
<evidence type="ECO:0000256" key="2">
    <source>
        <dbReference type="ARBA" id="ARBA00012438"/>
    </source>
</evidence>
<dbReference type="AlphaFoldDB" id="A0A7G2JYS2"/>
<dbReference type="InterPro" id="IPR050736">
    <property type="entry name" value="Sensor_HK_Regulatory"/>
</dbReference>
<comment type="caution">
    <text evidence="7">The sequence shown here is derived from an EMBL/GenBank/DDBJ whole genome shotgun (WGS) entry which is preliminary data.</text>
</comment>
<dbReference type="PANTHER" id="PTHR43711">
    <property type="entry name" value="TWO-COMPONENT HISTIDINE KINASE"/>
    <property type="match status" value="1"/>
</dbReference>
<evidence type="ECO:0000256" key="3">
    <source>
        <dbReference type="ARBA" id="ARBA00022679"/>
    </source>
</evidence>
<dbReference type="InterPro" id="IPR036097">
    <property type="entry name" value="HisK_dim/P_sf"/>
</dbReference>
<comment type="catalytic activity">
    <reaction evidence="1">
        <text>ATP + protein L-histidine = ADP + protein N-phospho-L-histidine.</text>
        <dbReference type="EC" id="2.7.13.3"/>
    </reaction>
</comment>
<evidence type="ECO:0000256" key="4">
    <source>
        <dbReference type="ARBA" id="ARBA00022777"/>
    </source>
</evidence>
<keyword evidence="5" id="KW-0902">Two-component regulatory system</keyword>
<dbReference type="GO" id="GO:0000155">
    <property type="term" value="F:phosphorelay sensor kinase activity"/>
    <property type="evidence" value="ECO:0007669"/>
    <property type="project" value="InterPro"/>
</dbReference>
<evidence type="ECO:0000259" key="6">
    <source>
        <dbReference type="SMART" id="SM00388"/>
    </source>
</evidence>
<dbReference type="CDD" id="cd00082">
    <property type="entry name" value="HisKA"/>
    <property type="match status" value="1"/>
</dbReference>
<reference evidence="7" key="1">
    <citation type="journal article" date="2010" name="Genomics">
        <title>Tracing phylogenomic events leading to diversity of Haemophilus influenzae and the emergence of Brazilian Purpuric Fever (BPF)-associated clones.</title>
        <authorList>
            <person name="Papazisi L."/>
            <person name="Ratnayake S."/>
            <person name="Remortel B.G."/>
            <person name="Bock G.R."/>
            <person name="Liang W."/>
            <person name="Saeed A.I."/>
            <person name="Liu J."/>
            <person name="Fleischmann R.D."/>
            <person name="Kilian M."/>
            <person name="Peterson S.N."/>
        </authorList>
    </citation>
    <scope>NUCLEOTIDE SEQUENCE [LARGE SCALE GENOMIC DNA]</scope>
    <source>
        <strain evidence="7">HK1212</strain>
    </source>
</reference>
<protein>
    <recommendedName>
        <fullName evidence="2">histidine kinase</fullName>
        <ecNumber evidence="2">2.7.13.3</ecNumber>
    </recommendedName>
</protein>
<evidence type="ECO:0000256" key="5">
    <source>
        <dbReference type="ARBA" id="ARBA00023012"/>
    </source>
</evidence>
<dbReference type="Pfam" id="PF00512">
    <property type="entry name" value="HisKA"/>
    <property type="match status" value="1"/>
</dbReference>
<evidence type="ECO:0000256" key="1">
    <source>
        <dbReference type="ARBA" id="ARBA00000085"/>
    </source>
</evidence>
<dbReference type="InterPro" id="IPR003661">
    <property type="entry name" value="HisK_dim/P_dom"/>
</dbReference>
<organism evidence="7">
    <name type="scientific">Haemophilus influenzae HK1212</name>
    <dbReference type="NCBI Taxonomy" id="456482"/>
    <lineage>
        <taxon>Bacteria</taxon>
        <taxon>Pseudomonadati</taxon>
        <taxon>Pseudomonadota</taxon>
        <taxon>Gammaproteobacteria</taxon>
        <taxon>Pasteurellales</taxon>
        <taxon>Pasteurellaceae</taxon>
        <taxon>Haemophilus</taxon>
    </lineage>
</organism>
<dbReference type="EC" id="2.7.13.3" evidence="2"/>
<dbReference type="PANTHER" id="PTHR43711:SF31">
    <property type="entry name" value="HISTIDINE KINASE"/>
    <property type="match status" value="1"/>
</dbReference>
<sequence length="118" mass="13429">AAQKKLSQALEKLEKNSRDKSTLLATISHEFRTPLNGIVGLSQILLDDELDDLQRNYLKTINISAVSLGYIFSDIIDLEKIDASRIELNRQPTDFPALLNDIYNFAYKNTLLCCFNKH</sequence>
<keyword evidence="3 7" id="KW-0808">Transferase</keyword>
<feature type="non-terminal residue" evidence="7">
    <location>
        <position position="1"/>
    </location>
</feature>
<dbReference type="SUPFAM" id="SSF47384">
    <property type="entry name" value="Homodimeric domain of signal transducing histidine kinase"/>
    <property type="match status" value="1"/>
</dbReference>
<proteinExistence type="predicted"/>
<gene>
    <name evidence="7" type="ORF">HAINFHK1212_1837</name>
</gene>
<dbReference type="EMBL" id="ABFC01000736">
    <property type="protein sequence ID" value="EFA28444.1"/>
    <property type="molecule type" value="Genomic_DNA"/>
</dbReference>